<reference evidence="2 3" key="1">
    <citation type="submission" date="2024-10" db="EMBL/GenBank/DDBJ databases">
        <title>The Natural Products Discovery Center: Release of the First 8490 Sequenced Strains for Exploring Actinobacteria Biosynthetic Diversity.</title>
        <authorList>
            <person name="Kalkreuter E."/>
            <person name="Kautsar S.A."/>
            <person name="Yang D."/>
            <person name="Bader C.D."/>
            <person name="Teijaro C.N."/>
            <person name="Fluegel L."/>
            <person name="Davis C.M."/>
            <person name="Simpson J.R."/>
            <person name="Lauterbach L."/>
            <person name="Steele A.D."/>
            <person name="Gui C."/>
            <person name="Meng S."/>
            <person name="Li G."/>
            <person name="Viehrig K."/>
            <person name="Ye F."/>
            <person name="Su P."/>
            <person name="Kiefer A.F."/>
            <person name="Nichols A."/>
            <person name="Cepeda A.J."/>
            <person name="Yan W."/>
            <person name="Fan B."/>
            <person name="Jiang Y."/>
            <person name="Adhikari A."/>
            <person name="Zheng C.-J."/>
            <person name="Schuster L."/>
            <person name="Cowan T.M."/>
            <person name="Smanski M.J."/>
            <person name="Chevrette M.G."/>
            <person name="De Carvalho L.P.S."/>
            <person name="Shen B."/>
        </authorList>
    </citation>
    <scope>NUCLEOTIDE SEQUENCE [LARGE SCALE GENOMIC DNA]</scope>
    <source>
        <strain evidence="2 3">NPDC017990</strain>
    </source>
</reference>
<evidence type="ECO:0000313" key="3">
    <source>
        <dbReference type="Proteomes" id="UP001610818"/>
    </source>
</evidence>
<sequence>MNTNTAAQKAKQESAEAADKAKDSAAEAADAAGSGAHSLNVATQRAKQAATAGIASGGKTVASATGKVASTAVAGWTLVKNRKAIAAGAAAGVVSVAGVAFTAGRRTAKVQGGPLTRLTHGRI</sequence>
<name>A0ABW7QSJ7_9ACTN</name>
<organism evidence="2 3">
    <name type="scientific">Streptomyces longisporoflavus</name>
    <dbReference type="NCBI Taxonomy" id="28044"/>
    <lineage>
        <taxon>Bacteria</taxon>
        <taxon>Bacillati</taxon>
        <taxon>Actinomycetota</taxon>
        <taxon>Actinomycetes</taxon>
        <taxon>Kitasatosporales</taxon>
        <taxon>Streptomycetaceae</taxon>
        <taxon>Streptomyces</taxon>
    </lineage>
</organism>
<protein>
    <submittedName>
        <fullName evidence="2">Uncharacterized protein</fullName>
    </submittedName>
</protein>
<proteinExistence type="predicted"/>
<feature type="region of interest" description="Disordered" evidence="1">
    <location>
        <begin position="1"/>
        <end position="43"/>
    </location>
</feature>
<comment type="caution">
    <text evidence="2">The sequence shown here is derived from an EMBL/GenBank/DDBJ whole genome shotgun (WGS) entry which is preliminary data.</text>
</comment>
<feature type="compositionally biased region" description="Low complexity" evidence="1">
    <location>
        <begin position="26"/>
        <end position="36"/>
    </location>
</feature>
<gene>
    <name evidence="2" type="ORF">ACH4F9_19290</name>
</gene>
<evidence type="ECO:0000256" key="1">
    <source>
        <dbReference type="SAM" id="MobiDB-lite"/>
    </source>
</evidence>
<accession>A0ABW7QSJ7</accession>
<keyword evidence="3" id="KW-1185">Reference proteome</keyword>
<feature type="compositionally biased region" description="Basic and acidic residues" evidence="1">
    <location>
        <begin position="10"/>
        <end position="25"/>
    </location>
</feature>
<evidence type="ECO:0000313" key="2">
    <source>
        <dbReference type="EMBL" id="MFH8547149.1"/>
    </source>
</evidence>
<dbReference type="Proteomes" id="UP001610818">
    <property type="component" value="Unassembled WGS sequence"/>
</dbReference>
<dbReference type="RefSeq" id="WP_397713061.1">
    <property type="nucleotide sequence ID" value="NZ_JBIRGN010000003.1"/>
</dbReference>
<dbReference type="EMBL" id="JBIRGQ010000003">
    <property type="protein sequence ID" value="MFH8547149.1"/>
    <property type="molecule type" value="Genomic_DNA"/>
</dbReference>